<evidence type="ECO:0000313" key="3">
    <source>
        <dbReference type="Proteomes" id="UP000053989"/>
    </source>
</evidence>
<dbReference type="Proteomes" id="UP000053989">
    <property type="component" value="Unassembled WGS sequence"/>
</dbReference>
<proteinExistence type="predicted"/>
<sequence length="51" mass="5726">MTARVSPMTNKWTMMPSCRTCVYASAAQLDDDDEEKKRTSIPMPFASSLQP</sequence>
<dbReference type="InParanoid" id="A0A0C3DXX5"/>
<dbReference type="EMBL" id="KN822056">
    <property type="protein sequence ID" value="KIM61019.1"/>
    <property type="molecule type" value="Genomic_DNA"/>
</dbReference>
<protein>
    <submittedName>
        <fullName evidence="2">Uncharacterized protein</fullName>
    </submittedName>
</protein>
<evidence type="ECO:0000256" key="1">
    <source>
        <dbReference type="SAM" id="MobiDB-lite"/>
    </source>
</evidence>
<evidence type="ECO:0000313" key="2">
    <source>
        <dbReference type="EMBL" id="KIM61019.1"/>
    </source>
</evidence>
<name>A0A0C3DXX5_9AGAM</name>
<reference evidence="3" key="2">
    <citation type="submission" date="2015-01" db="EMBL/GenBank/DDBJ databases">
        <title>Evolutionary Origins and Diversification of the Mycorrhizal Mutualists.</title>
        <authorList>
            <consortium name="DOE Joint Genome Institute"/>
            <consortium name="Mycorrhizal Genomics Consortium"/>
            <person name="Kohler A."/>
            <person name="Kuo A."/>
            <person name="Nagy L.G."/>
            <person name="Floudas D."/>
            <person name="Copeland A."/>
            <person name="Barry K.W."/>
            <person name="Cichocki N."/>
            <person name="Veneault-Fourrey C."/>
            <person name="LaButti K."/>
            <person name="Lindquist E.A."/>
            <person name="Lipzen A."/>
            <person name="Lundell T."/>
            <person name="Morin E."/>
            <person name="Murat C."/>
            <person name="Riley R."/>
            <person name="Ohm R."/>
            <person name="Sun H."/>
            <person name="Tunlid A."/>
            <person name="Henrissat B."/>
            <person name="Grigoriev I.V."/>
            <person name="Hibbett D.S."/>
            <person name="Martin F."/>
        </authorList>
    </citation>
    <scope>NUCLEOTIDE SEQUENCE [LARGE SCALE GENOMIC DNA]</scope>
    <source>
        <strain evidence="3">Foug A</strain>
    </source>
</reference>
<dbReference type="HOGENOM" id="CLU_3107774_0_0_1"/>
<gene>
    <name evidence="2" type="ORF">SCLCIDRAFT_1216328</name>
</gene>
<reference evidence="2 3" key="1">
    <citation type="submission" date="2014-04" db="EMBL/GenBank/DDBJ databases">
        <authorList>
            <consortium name="DOE Joint Genome Institute"/>
            <person name="Kuo A."/>
            <person name="Kohler A."/>
            <person name="Nagy L.G."/>
            <person name="Floudas D."/>
            <person name="Copeland A."/>
            <person name="Barry K.W."/>
            <person name="Cichocki N."/>
            <person name="Veneault-Fourrey C."/>
            <person name="LaButti K."/>
            <person name="Lindquist E.A."/>
            <person name="Lipzen A."/>
            <person name="Lundell T."/>
            <person name="Morin E."/>
            <person name="Murat C."/>
            <person name="Sun H."/>
            <person name="Tunlid A."/>
            <person name="Henrissat B."/>
            <person name="Grigoriev I.V."/>
            <person name="Hibbett D.S."/>
            <person name="Martin F."/>
            <person name="Nordberg H.P."/>
            <person name="Cantor M.N."/>
            <person name="Hua S.X."/>
        </authorList>
    </citation>
    <scope>NUCLEOTIDE SEQUENCE [LARGE SCALE GENOMIC DNA]</scope>
    <source>
        <strain evidence="2 3">Foug A</strain>
    </source>
</reference>
<accession>A0A0C3DXX5</accession>
<feature type="region of interest" description="Disordered" evidence="1">
    <location>
        <begin position="29"/>
        <end position="51"/>
    </location>
</feature>
<keyword evidence="3" id="KW-1185">Reference proteome</keyword>
<organism evidence="2 3">
    <name type="scientific">Scleroderma citrinum Foug A</name>
    <dbReference type="NCBI Taxonomy" id="1036808"/>
    <lineage>
        <taxon>Eukaryota</taxon>
        <taxon>Fungi</taxon>
        <taxon>Dikarya</taxon>
        <taxon>Basidiomycota</taxon>
        <taxon>Agaricomycotina</taxon>
        <taxon>Agaricomycetes</taxon>
        <taxon>Agaricomycetidae</taxon>
        <taxon>Boletales</taxon>
        <taxon>Sclerodermatineae</taxon>
        <taxon>Sclerodermataceae</taxon>
        <taxon>Scleroderma</taxon>
    </lineage>
</organism>
<dbReference type="AlphaFoldDB" id="A0A0C3DXX5"/>